<evidence type="ECO:0000313" key="4">
    <source>
        <dbReference type="Proteomes" id="UP000646426"/>
    </source>
</evidence>
<dbReference type="Pfam" id="PF00589">
    <property type="entry name" value="Phage_integrase"/>
    <property type="match status" value="1"/>
</dbReference>
<dbReference type="AlphaFoldDB" id="A0A918SXC3"/>
<proteinExistence type="predicted"/>
<dbReference type="InterPro" id="IPR002104">
    <property type="entry name" value="Integrase_catalytic"/>
</dbReference>
<name>A0A918SXC3_9GAMM</name>
<accession>A0A918SXC3</accession>
<keyword evidence="1" id="KW-0233">DNA recombination</keyword>
<sequence length="391" mass="43436">MRVQLVSHPSGDELPLLLDATGLPIPEPNEWTISRRASSPATLTRQLRELIPFLEWCAQHQIDPWHRVEQGLGFTEAELVGSLAEVLRVPRRGGSRAVTPAVFNSRVETTASYLNWIARCVLASISSDEKVCRRVERVKGLTAAALASVLMNEPLSAASARALSSDQQSAFLSMLDPEIDGHGASPELRSRNQVIGMTLMSCGLRSGEFLLLKVSDIKFGAIPSLEVVRRPPDPQDVRRPRPRVKRQGRVLPLDPSLARALNNYIMRDREVLAMRSSIDSPYLILSDEGEPLSRARLNALFVEFRSRLPGMLPEDFSPHSLRHTFSCEIEKGLAEAGFSEEKRASALALMRGDTSLASQDVYLQRETERRAHKALSDYQARTLASAVRSRE</sequence>
<dbReference type="GO" id="GO:0006310">
    <property type="term" value="P:DNA recombination"/>
    <property type="evidence" value="ECO:0007669"/>
    <property type="project" value="UniProtKB-KW"/>
</dbReference>
<evidence type="ECO:0000313" key="3">
    <source>
        <dbReference type="EMBL" id="GHA76980.1"/>
    </source>
</evidence>
<dbReference type="SUPFAM" id="SSF56349">
    <property type="entry name" value="DNA breaking-rejoining enzymes"/>
    <property type="match status" value="1"/>
</dbReference>
<dbReference type="PROSITE" id="PS51898">
    <property type="entry name" value="TYR_RECOMBINASE"/>
    <property type="match status" value="1"/>
</dbReference>
<keyword evidence="4" id="KW-1185">Reference proteome</keyword>
<evidence type="ECO:0000256" key="1">
    <source>
        <dbReference type="ARBA" id="ARBA00023172"/>
    </source>
</evidence>
<dbReference type="GO" id="GO:0015074">
    <property type="term" value="P:DNA integration"/>
    <property type="evidence" value="ECO:0007669"/>
    <property type="project" value="InterPro"/>
</dbReference>
<dbReference type="CDD" id="cd00397">
    <property type="entry name" value="DNA_BRE_C"/>
    <property type="match status" value="1"/>
</dbReference>
<protein>
    <recommendedName>
        <fullName evidence="2">Tyr recombinase domain-containing protein</fullName>
    </recommendedName>
</protein>
<feature type="domain" description="Tyr recombinase" evidence="2">
    <location>
        <begin position="158"/>
        <end position="376"/>
    </location>
</feature>
<dbReference type="InterPro" id="IPR011010">
    <property type="entry name" value="DNA_brk_join_enz"/>
</dbReference>
<gene>
    <name evidence="3" type="ORF">GCM10007067_12860</name>
</gene>
<dbReference type="EMBL" id="BMYD01000001">
    <property type="protein sequence ID" value="GHA76980.1"/>
    <property type="molecule type" value="Genomic_DNA"/>
</dbReference>
<dbReference type="InterPro" id="IPR013762">
    <property type="entry name" value="Integrase-like_cat_sf"/>
</dbReference>
<comment type="caution">
    <text evidence="3">The sequence shown here is derived from an EMBL/GenBank/DDBJ whole genome shotgun (WGS) entry which is preliminary data.</text>
</comment>
<reference evidence="3" key="1">
    <citation type="journal article" date="2014" name="Int. J. Syst. Evol. Microbiol.">
        <title>Complete genome sequence of Corynebacterium casei LMG S-19264T (=DSM 44701T), isolated from a smear-ripened cheese.</title>
        <authorList>
            <consortium name="US DOE Joint Genome Institute (JGI-PGF)"/>
            <person name="Walter F."/>
            <person name="Albersmeier A."/>
            <person name="Kalinowski J."/>
            <person name="Ruckert C."/>
        </authorList>
    </citation>
    <scope>NUCLEOTIDE SEQUENCE</scope>
    <source>
        <strain evidence="3">KCTC 23077</strain>
    </source>
</reference>
<organism evidence="3 4">
    <name type="scientific">Cognatilysobacter bugurensis</name>
    <dbReference type="NCBI Taxonomy" id="543356"/>
    <lineage>
        <taxon>Bacteria</taxon>
        <taxon>Pseudomonadati</taxon>
        <taxon>Pseudomonadota</taxon>
        <taxon>Gammaproteobacteria</taxon>
        <taxon>Lysobacterales</taxon>
        <taxon>Lysobacteraceae</taxon>
        <taxon>Cognatilysobacter</taxon>
    </lineage>
</organism>
<evidence type="ECO:0000259" key="2">
    <source>
        <dbReference type="PROSITE" id="PS51898"/>
    </source>
</evidence>
<dbReference type="Gene3D" id="1.10.443.10">
    <property type="entry name" value="Intergrase catalytic core"/>
    <property type="match status" value="1"/>
</dbReference>
<dbReference type="GO" id="GO:0003677">
    <property type="term" value="F:DNA binding"/>
    <property type="evidence" value="ECO:0007669"/>
    <property type="project" value="InterPro"/>
</dbReference>
<reference evidence="3" key="2">
    <citation type="submission" date="2020-09" db="EMBL/GenBank/DDBJ databases">
        <authorList>
            <person name="Sun Q."/>
            <person name="Kim S."/>
        </authorList>
    </citation>
    <scope>NUCLEOTIDE SEQUENCE</scope>
    <source>
        <strain evidence="3">KCTC 23077</strain>
    </source>
</reference>
<dbReference type="Proteomes" id="UP000646426">
    <property type="component" value="Unassembled WGS sequence"/>
</dbReference>